<dbReference type="NCBIfam" id="TIGR01493">
    <property type="entry name" value="HAD-SF-IA-v2"/>
    <property type="match status" value="1"/>
</dbReference>
<comment type="similarity">
    <text evidence="1">Belongs to the HAD-like hydrolase superfamily. S-2-haloalkanoic acid dehalogenase family.</text>
</comment>
<dbReference type="HOGENOM" id="CLU_045011_3_0_1"/>
<dbReference type="NCBIfam" id="TIGR01428">
    <property type="entry name" value="HAD_type_II"/>
    <property type="match status" value="1"/>
</dbReference>
<dbReference type="GO" id="GO:0016791">
    <property type="term" value="F:phosphatase activity"/>
    <property type="evidence" value="ECO:0007669"/>
    <property type="project" value="UniProtKB-ARBA"/>
</dbReference>
<dbReference type="InterPro" id="IPR023198">
    <property type="entry name" value="PGP-like_dom2"/>
</dbReference>
<evidence type="ECO:0000313" key="4">
    <source>
        <dbReference type="Proteomes" id="UP000006701"/>
    </source>
</evidence>
<dbReference type="EMBL" id="DS027060">
    <property type="protein sequence ID" value="EAW06290.1"/>
    <property type="molecule type" value="Genomic_DNA"/>
</dbReference>
<dbReference type="InterPro" id="IPR036412">
    <property type="entry name" value="HAD-like_sf"/>
</dbReference>
<dbReference type="VEuPathDB" id="FungiDB:ACLA_079740"/>
<dbReference type="PANTHER" id="PTHR43316">
    <property type="entry name" value="HYDROLASE, HALOACID DELAHOGENASE-RELATED"/>
    <property type="match status" value="1"/>
</dbReference>
<dbReference type="InterPro" id="IPR006439">
    <property type="entry name" value="HAD-SF_hydro_IA"/>
</dbReference>
<dbReference type="OMA" id="WHRLNPW"/>
<sequence length="265" mass="29896">MTQPALQVLFFDVFGTVVEWRTCVTNALHDAAQHALQDPDRHLPDDLRAKASNMTPTDWLALAEAWRRSYQHFTSTADTTSQPFISVDEHHHRALIHLLHTHHLTDLFTAAETQDLSLSWHRLQPWPDAVRGLDLLNRKFRTCTLSNGNIALLEGLQRYGALPFTHILSAEHFGTYKPAPEVYHGAAERFGLRPGECAMVAAHLEDLKAAKACGMRTVYVERPEEEEDLDIEQERREGYVDIWVAGGDGFVEVARRLGIAIEGDV</sequence>
<dbReference type="RefSeq" id="XP_001267716.1">
    <property type="nucleotide sequence ID" value="XM_001267715.1"/>
</dbReference>
<evidence type="ECO:0000256" key="2">
    <source>
        <dbReference type="ARBA" id="ARBA00022801"/>
    </source>
</evidence>
<keyword evidence="4" id="KW-1185">Reference proteome</keyword>
<dbReference type="Gene3D" id="3.40.50.1000">
    <property type="entry name" value="HAD superfamily/HAD-like"/>
    <property type="match status" value="1"/>
</dbReference>
<dbReference type="SFLD" id="SFLDS00003">
    <property type="entry name" value="Haloacid_Dehalogenase"/>
    <property type="match status" value="1"/>
</dbReference>
<dbReference type="InterPro" id="IPR006328">
    <property type="entry name" value="2-HAD"/>
</dbReference>
<dbReference type="Pfam" id="PF00702">
    <property type="entry name" value="Hydrolase"/>
    <property type="match status" value="1"/>
</dbReference>
<dbReference type="NCBIfam" id="TIGR01549">
    <property type="entry name" value="HAD-SF-IA-v1"/>
    <property type="match status" value="1"/>
</dbReference>
<dbReference type="PANTHER" id="PTHR43316:SF3">
    <property type="entry name" value="HALOACID DEHALOGENASE, TYPE II (AFU_ORTHOLOGUE AFUA_2G07750)-RELATED"/>
    <property type="match status" value="1"/>
</dbReference>
<dbReference type="AlphaFoldDB" id="A1CSK3"/>
<organism evidence="3 4">
    <name type="scientific">Aspergillus clavatus (strain ATCC 1007 / CBS 513.65 / DSM 816 / NCTC 3887 / NRRL 1 / QM 1276 / 107)</name>
    <dbReference type="NCBI Taxonomy" id="344612"/>
    <lineage>
        <taxon>Eukaryota</taxon>
        <taxon>Fungi</taxon>
        <taxon>Dikarya</taxon>
        <taxon>Ascomycota</taxon>
        <taxon>Pezizomycotina</taxon>
        <taxon>Eurotiomycetes</taxon>
        <taxon>Eurotiomycetidae</taxon>
        <taxon>Eurotiales</taxon>
        <taxon>Aspergillaceae</taxon>
        <taxon>Aspergillus</taxon>
        <taxon>Aspergillus subgen. Fumigati</taxon>
    </lineage>
</organism>
<dbReference type="InterPro" id="IPR051540">
    <property type="entry name" value="S-2-haloacid_dehalogenase"/>
</dbReference>
<dbReference type="SFLD" id="SFLDG01129">
    <property type="entry name" value="C1.5:_HAD__Beta-PGM__Phosphata"/>
    <property type="match status" value="1"/>
</dbReference>
<reference evidence="3 4" key="1">
    <citation type="journal article" date="2008" name="PLoS Genet.">
        <title>Genomic islands in the pathogenic filamentous fungus Aspergillus fumigatus.</title>
        <authorList>
            <person name="Fedorova N.D."/>
            <person name="Khaldi N."/>
            <person name="Joardar V.S."/>
            <person name="Maiti R."/>
            <person name="Amedeo P."/>
            <person name="Anderson M.J."/>
            <person name="Crabtree J."/>
            <person name="Silva J.C."/>
            <person name="Badger J.H."/>
            <person name="Albarraq A."/>
            <person name="Angiuoli S."/>
            <person name="Bussey H."/>
            <person name="Bowyer P."/>
            <person name="Cotty P.J."/>
            <person name="Dyer P.S."/>
            <person name="Egan A."/>
            <person name="Galens K."/>
            <person name="Fraser-Liggett C.M."/>
            <person name="Haas B.J."/>
            <person name="Inman J.M."/>
            <person name="Kent R."/>
            <person name="Lemieux S."/>
            <person name="Malavazi I."/>
            <person name="Orvis J."/>
            <person name="Roemer T."/>
            <person name="Ronning C.M."/>
            <person name="Sundaram J.P."/>
            <person name="Sutton G."/>
            <person name="Turner G."/>
            <person name="Venter J.C."/>
            <person name="White O.R."/>
            <person name="Whitty B.R."/>
            <person name="Youngman P."/>
            <person name="Wolfe K.H."/>
            <person name="Goldman G.H."/>
            <person name="Wortman J.R."/>
            <person name="Jiang B."/>
            <person name="Denning D.W."/>
            <person name="Nierman W.C."/>
        </authorList>
    </citation>
    <scope>NUCLEOTIDE SEQUENCE [LARGE SCALE GENOMIC DNA]</scope>
    <source>
        <strain evidence="4">ATCC 1007 / CBS 513.65 / DSM 816 / NCTC 3887 / NRRL 1</strain>
    </source>
</reference>
<gene>
    <name evidence="3" type="ORF">ACLA_079740</name>
</gene>
<name>A1CSK3_ASPCL</name>
<dbReference type="Gene3D" id="1.10.150.240">
    <property type="entry name" value="Putative phosphatase, domain 2"/>
    <property type="match status" value="1"/>
</dbReference>
<dbReference type="OrthoDB" id="40579at2759"/>
<dbReference type="NCBIfam" id="TIGR01509">
    <property type="entry name" value="HAD-SF-IA-v3"/>
    <property type="match status" value="1"/>
</dbReference>
<dbReference type="STRING" id="344612.A1CSK3"/>
<proteinExistence type="inferred from homology"/>
<dbReference type="KEGG" id="act:ACLA_079740"/>
<dbReference type="GO" id="GO:0019120">
    <property type="term" value="F:hydrolase activity, acting on acid halide bonds, in C-halide compounds"/>
    <property type="evidence" value="ECO:0007669"/>
    <property type="project" value="InterPro"/>
</dbReference>
<dbReference type="GeneID" id="4700033"/>
<protein>
    <submittedName>
        <fullName evidence="3">Haloacid dehalogenase, type II</fullName>
    </submittedName>
</protein>
<dbReference type="Proteomes" id="UP000006701">
    <property type="component" value="Unassembled WGS sequence"/>
</dbReference>
<evidence type="ECO:0000256" key="1">
    <source>
        <dbReference type="ARBA" id="ARBA00008106"/>
    </source>
</evidence>
<dbReference type="InterPro" id="IPR023214">
    <property type="entry name" value="HAD_sf"/>
</dbReference>
<keyword evidence="2" id="KW-0378">Hydrolase</keyword>
<dbReference type="SUPFAM" id="SSF56784">
    <property type="entry name" value="HAD-like"/>
    <property type="match status" value="1"/>
</dbReference>
<accession>A1CSK3</accession>
<dbReference type="PRINTS" id="PR00413">
    <property type="entry name" value="HADHALOGNASE"/>
</dbReference>
<evidence type="ECO:0000313" key="3">
    <source>
        <dbReference type="EMBL" id="EAW06290.1"/>
    </source>
</evidence>
<dbReference type="eggNOG" id="ENOG502S19E">
    <property type="taxonomic scope" value="Eukaryota"/>
</dbReference>